<feature type="region of interest" description="Disordered" evidence="1">
    <location>
        <begin position="1097"/>
        <end position="1147"/>
    </location>
</feature>
<feature type="domain" description="Telomere-associated protein Rif1 N-terminal" evidence="2">
    <location>
        <begin position="160"/>
        <end position="486"/>
    </location>
</feature>
<protein>
    <recommendedName>
        <fullName evidence="2">Telomere-associated protein Rif1 N-terminal domain-containing protein</fullName>
    </recommendedName>
</protein>
<keyword evidence="4" id="KW-1185">Reference proteome</keyword>
<sequence>MSVQPSNAAQTEAQSAERPSTPPNAHSKAPQQFTTPQNQRLLASVASSSLKRVHFSPHNEEFSTGMTPQSSPTKAQRLPQSRSILKRSAMPVDRRPMAAPRLAWSSSLGSDPVAAEPAVLFGDASAFPQAGAGHVTLEALVERLRAVDVASGAQQAAAGLRIYNELCGVVARTGERLGDAETQGAAAALLECIGRDMHAAAPRGLLLAATKCAGCVLHVERVCAANEQAAEELVAGVVGWTARAEYAEDKAVHQTAAWCYGVVRLAPARLAPLVGRLAAPLGSALARFAGSRSAQFECLAALEALLRRAPAAARAAYPAWLLPVLACVASPIAGIRAKAGSILRTNMPWVAADGHRAEMDAPVARFVAQDLGRLLAAARRLLDGDEHVLAARVCGMVLAVCARHCAGRLDEIVGVLEPCFGAAGEDARVAALMQWRCLVYALHVQKLLHHRRYAGLVLRPIAGLLRAAQPEAVHAACVRTWATLVYALGEHSGGLIQAVLEAPALAQGHGSAQVRAVVCRVLGGLLNRFELPAARVSAFVVPQMIVGTTTLAAADGARSLASTHGPFSAEATAAGDHTAVLARYIIGLDVASPTVPVLARAALKYVQAQAQAQAQAETEAEADAQAATETETDAQAGGAFAALCNTLAAALARLGAAEECRALAGMLYGRAGFRSIAGGRGRDVRLALLAAVDGHLRPALAEQLLGHCALADELLELPSFGAGPPVEAERLSACLTHGVALDLVRLASTVQSALSENGADAEDGGGGGELVAAASATLQRLFGDASIAPAAAYGRVPLALAYVSRVLCCTGGLEPGAQAPRSSAVLACVVDAVAALAARGACDDASVARLVVGELLALQPWLPAESHGAQVDVVWACRAALCGGQQPGGPLAVARDLAVQLHAAGRPVSADEGCLGLFVVLLEDASVSQAGAGKPLAACLELLLRLLLLAARRHSSEPCGVLEFSALEAGGGLASDCAADSCLKVLGAVEQATRAVADPAAQLAGVHQLVRGLAHVLHVHCAADPALVCRPFGEPSLPADSAGLREVLRVAARILYGASAEGAAGNKRPVDAMLEERLAAAPGSAAESECAESECAELTESSVSAPATPRRRKRKRAKRRAVAVTAAPSEEASVASAESSPADEPGPALEELVGAIEEQAAAGLPGHGLHRLLAIQGRLADVNLKLCDAIKRCIE</sequence>
<dbReference type="Pfam" id="PF12231">
    <property type="entry name" value="Rif1_N"/>
    <property type="match status" value="1"/>
</dbReference>
<organism evidence="3 4">
    <name type="scientific">Coemansia erecta</name>
    <dbReference type="NCBI Taxonomy" id="147472"/>
    <lineage>
        <taxon>Eukaryota</taxon>
        <taxon>Fungi</taxon>
        <taxon>Fungi incertae sedis</taxon>
        <taxon>Zoopagomycota</taxon>
        <taxon>Kickxellomycotina</taxon>
        <taxon>Kickxellomycetes</taxon>
        <taxon>Kickxellales</taxon>
        <taxon>Kickxellaceae</taxon>
        <taxon>Coemansia</taxon>
    </lineage>
</organism>
<dbReference type="InterPro" id="IPR016024">
    <property type="entry name" value="ARM-type_fold"/>
</dbReference>
<feature type="compositionally biased region" description="Basic residues" evidence="1">
    <location>
        <begin position="1109"/>
        <end position="1121"/>
    </location>
</feature>
<feature type="region of interest" description="Disordered" evidence="1">
    <location>
        <begin position="1"/>
        <end position="91"/>
    </location>
</feature>
<dbReference type="OrthoDB" id="9976382at2759"/>
<feature type="compositionally biased region" description="Polar residues" evidence="1">
    <location>
        <begin position="62"/>
        <end position="83"/>
    </location>
</feature>
<proteinExistence type="predicted"/>
<dbReference type="EMBL" id="JANBOJ010000225">
    <property type="protein sequence ID" value="KAJ1720783.1"/>
    <property type="molecule type" value="Genomic_DNA"/>
</dbReference>
<dbReference type="InterPro" id="IPR022031">
    <property type="entry name" value="Rif1_N"/>
</dbReference>
<feature type="compositionally biased region" description="Low complexity" evidence="1">
    <location>
        <begin position="1122"/>
        <end position="1147"/>
    </location>
</feature>
<evidence type="ECO:0000256" key="1">
    <source>
        <dbReference type="SAM" id="MobiDB-lite"/>
    </source>
</evidence>
<name>A0A9W7XY37_9FUNG</name>
<feature type="compositionally biased region" description="Polar residues" evidence="1">
    <location>
        <begin position="29"/>
        <end position="50"/>
    </location>
</feature>
<evidence type="ECO:0000313" key="3">
    <source>
        <dbReference type="EMBL" id="KAJ1720783.1"/>
    </source>
</evidence>
<comment type="caution">
    <text evidence="3">The sequence shown here is derived from an EMBL/GenBank/DDBJ whole genome shotgun (WGS) entry which is preliminary data.</text>
</comment>
<dbReference type="Proteomes" id="UP001149813">
    <property type="component" value="Unassembled WGS sequence"/>
</dbReference>
<accession>A0A9W7XY37</accession>
<feature type="compositionally biased region" description="Polar residues" evidence="1">
    <location>
        <begin position="1"/>
        <end position="18"/>
    </location>
</feature>
<feature type="compositionally biased region" description="Low complexity" evidence="1">
    <location>
        <begin position="1098"/>
        <end position="1108"/>
    </location>
</feature>
<gene>
    <name evidence="3" type="ORF">LPJ53_004614</name>
</gene>
<evidence type="ECO:0000259" key="2">
    <source>
        <dbReference type="Pfam" id="PF12231"/>
    </source>
</evidence>
<dbReference type="SUPFAM" id="SSF48371">
    <property type="entry name" value="ARM repeat"/>
    <property type="match status" value="1"/>
</dbReference>
<dbReference type="AlphaFoldDB" id="A0A9W7XY37"/>
<evidence type="ECO:0000313" key="4">
    <source>
        <dbReference type="Proteomes" id="UP001149813"/>
    </source>
</evidence>
<reference evidence="3" key="1">
    <citation type="submission" date="2022-07" db="EMBL/GenBank/DDBJ databases">
        <title>Phylogenomic reconstructions and comparative analyses of Kickxellomycotina fungi.</title>
        <authorList>
            <person name="Reynolds N.K."/>
            <person name="Stajich J.E."/>
            <person name="Barry K."/>
            <person name="Grigoriev I.V."/>
            <person name="Crous P."/>
            <person name="Smith M.E."/>
        </authorList>
    </citation>
    <scope>NUCLEOTIDE SEQUENCE</scope>
    <source>
        <strain evidence="3">NBRC 32514</strain>
    </source>
</reference>